<gene>
    <name evidence="2" type="ORF">GSONMT00036544001</name>
</gene>
<dbReference type="EMBL" id="FR911186">
    <property type="protein sequence ID" value="CDQ90958.1"/>
    <property type="molecule type" value="Genomic_DNA"/>
</dbReference>
<dbReference type="InterPro" id="IPR045219">
    <property type="entry name" value="PKAT"/>
</dbReference>
<organism evidence="2 3">
    <name type="scientific">Oncorhynchus mykiss</name>
    <name type="common">Rainbow trout</name>
    <name type="synonym">Salmo gairdneri</name>
    <dbReference type="NCBI Taxonomy" id="8022"/>
    <lineage>
        <taxon>Eukaryota</taxon>
        <taxon>Metazoa</taxon>
        <taxon>Chordata</taxon>
        <taxon>Craniata</taxon>
        <taxon>Vertebrata</taxon>
        <taxon>Euteleostomi</taxon>
        <taxon>Actinopterygii</taxon>
        <taxon>Neopterygii</taxon>
        <taxon>Teleostei</taxon>
        <taxon>Protacanthopterygii</taxon>
        <taxon>Salmoniformes</taxon>
        <taxon>Salmonidae</taxon>
        <taxon>Salmoninae</taxon>
        <taxon>Oncorhynchus</taxon>
    </lineage>
</organism>
<protein>
    <recommendedName>
        <fullName evidence="1">PMEL/NMB N-terminal domain-containing protein</fullName>
    </recommendedName>
</protein>
<accession>A0A060YGB9</accession>
<evidence type="ECO:0000313" key="2">
    <source>
        <dbReference type="EMBL" id="CDQ90958.1"/>
    </source>
</evidence>
<dbReference type="Proteomes" id="UP000193380">
    <property type="component" value="Unassembled WGS sequence"/>
</dbReference>
<feature type="domain" description="PMEL/NMB N-terminal" evidence="1">
    <location>
        <begin position="103"/>
        <end position="175"/>
    </location>
</feature>
<evidence type="ECO:0000313" key="3">
    <source>
        <dbReference type="Proteomes" id="UP000193380"/>
    </source>
</evidence>
<dbReference type="GO" id="GO:0005178">
    <property type="term" value="F:integrin binding"/>
    <property type="evidence" value="ECO:0007669"/>
    <property type="project" value="TreeGrafter"/>
</dbReference>
<dbReference type="PANTHER" id="PTHR11861:SF11">
    <property type="entry name" value="TRANSMEMBRANE GLYCOPROTEIN NMB"/>
    <property type="match status" value="1"/>
</dbReference>
<dbReference type="GO" id="GO:0007155">
    <property type="term" value="P:cell adhesion"/>
    <property type="evidence" value="ECO:0007669"/>
    <property type="project" value="TreeGrafter"/>
</dbReference>
<dbReference type="Pfam" id="PF26141">
    <property type="entry name" value="PMEL_NMB_N"/>
    <property type="match status" value="1"/>
</dbReference>
<reference evidence="2" key="2">
    <citation type="submission" date="2014-03" db="EMBL/GenBank/DDBJ databases">
        <authorList>
            <person name="Genoscope - CEA"/>
        </authorList>
    </citation>
    <scope>NUCLEOTIDE SEQUENCE</scope>
</reference>
<dbReference type="InterPro" id="IPR059017">
    <property type="entry name" value="PMEL_NMB_N"/>
</dbReference>
<dbReference type="PANTHER" id="PTHR11861">
    <property type="entry name" value="MELANOCYTE PROTEIN PMEL 17-RELATED"/>
    <property type="match status" value="1"/>
</dbReference>
<dbReference type="STRING" id="8022.A0A060YGB9"/>
<evidence type="ECO:0000259" key="1">
    <source>
        <dbReference type="Pfam" id="PF26141"/>
    </source>
</evidence>
<dbReference type="GO" id="GO:0005886">
    <property type="term" value="C:plasma membrane"/>
    <property type="evidence" value="ECO:0007669"/>
    <property type="project" value="TreeGrafter"/>
</dbReference>
<dbReference type="PaxDb" id="8022-A0A060YGB9"/>
<dbReference type="AlphaFoldDB" id="A0A060YGB9"/>
<reference evidence="2" key="1">
    <citation type="journal article" date="2014" name="Nat. Commun.">
        <title>The rainbow trout genome provides novel insights into evolution after whole-genome duplication in vertebrates.</title>
        <authorList>
            <person name="Berthelot C."/>
            <person name="Brunet F."/>
            <person name="Chalopin D."/>
            <person name="Juanchich A."/>
            <person name="Bernard M."/>
            <person name="Noel B."/>
            <person name="Bento P."/>
            <person name="Da Silva C."/>
            <person name="Labadie K."/>
            <person name="Alberti A."/>
            <person name="Aury J.M."/>
            <person name="Louis A."/>
            <person name="Dehais P."/>
            <person name="Bardou P."/>
            <person name="Montfort J."/>
            <person name="Klopp C."/>
            <person name="Cabau C."/>
            <person name="Gaspin C."/>
            <person name="Thorgaard G.H."/>
            <person name="Boussaha M."/>
            <person name="Quillet E."/>
            <person name="Guyomard R."/>
            <person name="Galiana D."/>
            <person name="Bobe J."/>
            <person name="Volff J.N."/>
            <person name="Genet C."/>
            <person name="Wincker P."/>
            <person name="Jaillon O."/>
            <person name="Roest Crollius H."/>
            <person name="Guiguen Y."/>
        </authorList>
    </citation>
    <scope>NUCLEOTIDE SEQUENCE [LARGE SCALE GENOMIC DNA]</scope>
</reference>
<proteinExistence type="predicted"/>
<name>A0A060YGB9_ONCMY</name>
<sequence length="187" mass="20850">MRCVLLSTSHVCACMQPCIKLWNSGHAGEERENTCVISSVFGGVCVRCIKVEMGALHYVCVLACTVFVSQANGLKTYRDMFPHKHSLSMKFPPIPGWSPDSNPWDDYIYPPFGPKELTRRKGKPVKVRLTSDSPAIKGSMVSFTAKLEYPPCQKEDTNGELVWDEHCPDGMELEASGPSHDCKRDCH</sequence>